<gene>
    <name evidence="2" type="ORF">FF011L_26510</name>
</gene>
<proteinExistence type="predicted"/>
<keyword evidence="1" id="KW-0472">Membrane</keyword>
<evidence type="ECO:0000256" key="1">
    <source>
        <dbReference type="SAM" id="Phobius"/>
    </source>
</evidence>
<evidence type="ECO:0000313" key="3">
    <source>
        <dbReference type="Proteomes" id="UP000320672"/>
    </source>
</evidence>
<reference evidence="2 3" key="1">
    <citation type="submission" date="2019-02" db="EMBL/GenBank/DDBJ databases">
        <title>Deep-cultivation of Planctomycetes and their phenomic and genomic characterization uncovers novel biology.</title>
        <authorList>
            <person name="Wiegand S."/>
            <person name="Jogler M."/>
            <person name="Boedeker C."/>
            <person name="Pinto D."/>
            <person name="Vollmers J."/>
            <person name="Rivas-Marin E."/>
            <person name="Kohn T."/>
            <person name="Peeters S.H."/>
            <person name="Heuer A."/>
            <person name="Rast P."/>
            <person name="Oberbeckmann S."/>
            <person name="Bunk B."/>
            <person name="Jeske O."/>
            <person name="Meyerdierks A."/>
            <person name="Storesund J.E."/>
            <person name="Kallscheuer N."/>
            <person name="Luecker S."/>
            <person name="Lage O.M."/>
            <person name="Pohl T."/>
            <person name="Merkel B.J."/>
            <person name="Hornburger P."/>
            <person name="Mueller R.-W."/>
            <person name="Bruemmer F."/>
            <person name="Labrenz M."/>
            <person name="Spormann A.M."/>
            <person name="Op den Camp H."/>
            <person name="Overmann J."/>
            <person name="Amann R."/>
            <person name="Jetten M.S.M."/>
            <person name="Mascher T."/>
            <person name="Medema M.H."/>
            <person name="Devos D.P."/>
            <person name="Kaster A.-K."/>
            <person name="Ovreas L."/>
            <person name="Rohde M."/>
            <person name="Galperin M.Y."/>
            <person name="Jogler C."/>
        </authorList>
    </citation>
    <scope>NUCLEOTIDE SEQUENCE [LARGE SCALE GENOMIC DNA]</scope>
    <source>
        <strain evidence="2 3">FF011L</strain>
    </source>
</reference>
<organism evidence="2 3">
    <name type="scientific">Roseimaritima multifibrata</name>
    <dbReference type="NCBI Taxonomy" id="1930274"/>
    <lineage>
        <taxon>Bacteria</taxon>
        <taxon>Pseudomonadati</taxon>
        <taxon>Planctomycetota</taxon>
        <taxon>Planctomycetia</taxon>
        <taxon>Pirellulales</taxon>
        <taxon>Pirellulaceae</taxon>
        <taxon>Roseimaritima</taxon>
    </lineage>
</organism>
<feature type="transmembrane region" description="Helical" evidence="1">
    <location>
        <begin position="96"/>
        <end position="115"/>
    </location>
</feature>
<feature type="transmembrane region" description="Helical" evidence="1">
    <location>
        <begin position="52"/>
        <end position="76"/>
    </location>
</feature>
<keyword evidence="1" id="KW-0812">Transmembrane</keyword>
<dbReference type="OrthoDB" id="9846300at2"/>
<dbReference type="KEGG" id="rml:FF011L_26510"/>
<keyword evidence="3" id="KW-1185">Reference proteome</keyword>
<dbReference type="EMBL" id="CP036262">
    <property type="protein sequence ID" value="QDS93875.1"/>
    <property type="molecule type" value="Genomic_DNA"/>
</dbReference>
<evidence type="ECO:0000313" key="2">
    <source>
        <dbReference type="EMBL" id="QDS93875.1"/>
    </source>
</evidence>
<name>A0A517MG63_9BACT</name>
<accession>A0A517MG63</accession>
<keyword evidence="1" id="KW-1133">Transmembrane helix</keyword>
<dbReference type="Proteomes" id="UP000320672">
    <property type="component" value="Chromosome"/>
</dbReference>
<dbReference type="RefSeq" id="WP_145351965.1">
    <property type="nucleotide sequence ID" value="NZ_CP036262.1"/>
</dbReference>
<dbReference type="AlphaFoldDB" id="A0A517MG63"/>
<feature type="transmembrane region" description="Helical" evidence="1">
    <location>
        <begin position="24"/>
        <end position="40"/>
    </location>
</feature>
<feature type="transmembrane region" description="Helical" evidence="1">
    <location>
        <begin position="127"/>
        <end position="147"/>
    </location>
</feature>
<protein>
    <submittedName>
        <fullName evidence="2">Uncharacterized protein</fullName>
    </submittedName>
</protein>
<sequence>MYREIGEFARNVAFDWRLYRDGEFWTAIVIAVGMAYWIHIDPTWIDRIRSHFSDLLSVTSIVFGFVLSTLFFYIQAAGTWAKDKKVEVVAETLVDHHVWTVVSLLGLLGYIVLLWTFGTTRYLNQAWLTASYALLVFLGCYCGLQILNQVLTIRWAFRRRHRLLAPQDSDQQTCRYPATEGDQDGS</sequence>